<dbReference type="GO" id="GO:0046872">
    <property type="term" value="F:metal ion binding"/>
    <property type="evidence" value="ECO:0007669"/>
    <property type="project" value="InterPro"/>
</dbReference>
<name>A0A9N9MG52_9CUCU</name>
<evidence type="ECO:0000313" key="6">
    <source>
        <dbReference type="EMBL" id="CAG9761659.1"/>
    </source>
</evidence>
<comment type="subcellular location">
    <subcellularLocation>
        <location evidence="1">Mitochondrion</location>
    </subcellularLocation>
</comment>
<dbReference type="PANTHER" id="PTHR11851">
    <property type="entry name" value="METALLOPROTEASE"/>
    <property type="match status" value="1"/>
</dbReference>
<dbReference type="OrthoDB" id="6369905at2759"/>
<sequence length="440" mass="45937">MASNIAKSTIFRAVGTRGYAQLAPVSGSTNYQVNVKTLPNKLVVVSADNDSPLARVSIVFRAGARNETSENLGAAHVIRTAAGLSTQNMTQFAITRNIQQLGASLTATSDRETISYTLEGTRQAVEKALPYLTEVATQQVFKPWELAELSDRLRIDLATRPLQLRAVDLLHKAAFRTGLGNSLYAPKFQIGKISSETLQHYVSSNFTSARGAVVGLGLDECKMDELAQSLTLDDSNGHVNVSPYKGGEIRSDKGGSFAFMAVAGEGASVKNPKEAMATAVLQRALGVGPQIKWSTVDNGILSKAICSSEGYASSAISATYSDTGLVGVLIAAPAKAAGKILEGAVKALKSGNVTDADVARGKNQLKTALLLHLESGSEAVELLGKQAVLAGGAMSPCELAAAVDSVSTADVRAALSKAGRKLTIASVGNLSNVPYADDLK</sequence>
<gene>
    <name evidence="6" type="ORF">CEUTPL_LOCUS2356</name>
</gene>
<accession>A0A9N9MG52</accession>
<keyword evidence="3" id="KW-0496">Mitochondrion</keyword>
<evidence type="ECO:0000256" key="2">
    <source>
        <dbReference type="ARBA" id="ARBA00022946"/>
    </source>
</evidence>
<reference evidence="6" key="1">
    <citation type="submission" date="2022-01" db="EMBL/GenBank/DDBJ databases">
        <authorList>
            <person name="King R."/>
        </authorList>
    </citation>
    <scope>NUCLEOTIDE SEQUENCE</scope>
</reference>
<dbReference type="InterPro" id="IPR011249">
    <property type="entry name" value="Metalloenz_LuxS/M16"/>
</dbReference>
<protein>
    <recommendedName>
        <fullName evidence="8">Cytochrome b-c1 complex subunit 2, mitochondrial</fullName>
    </recommendedName>
</protein>
<dbReference type="Pfam" id="PF05193">
    <property type="entry name" value="Peptidase_M16_C"/>
    <property type="match status" value="1"/>
</dbReference>
<evidence type="ECO:0008006" key="8">
    <source>
        <dbReference type="Google" id="ProtNLM"/>
    </source>
</evidence>
<dbReference type="InterPro" id="IPR050361">
    <property type="entry name" value="MPP/UQCRC_Complex"/>
</dbReference>
<dbReference type="PANTHER" id="PTHR11851:SF226">
    <property type="entry name" value="CYTOCHROME B-C1 COMPLEX SUBUNIT 2, MITOCHONDRIAL"/>
    <property type="match status" value="1"/>
</dbReference>
<dbReference type="GO" id="GO:0005739">
    <property type="term" value="C:mitochondrion"/>
    <property type="evidence" value="ECO:0007669"/>
    <property type="project" value="UniProtKB-SubCell"/>
</dbReference>
<dbReference type="Proteomes" id="UP001152799">
    <property type="component" value="Chromosome 10"/>
</dbReference>
<evidence type="ECO:0000313" key="7">
    <source>
        <dbReference type="Proteomes" id="UP001152799"/>
    </source>
</evidence>
<dbReference type="FunFam" id="3.30.830.10:FF:000021">
    <property type="entry name" value="Cytochrome b-c1 complex subunit 2"/>
    <property type="match status" value="1"/>
</dbReference>
<feature type="domain" description="Peptidase M16 N-terminal" evidence="4">
    <location>
        <begin position="44"/>
        <end position="187"/>
    </location>
</feature>
<dbReference type="Gene3D" id="3.30.830.10">
    <property type="entry name" value="Metalloenzyme, LuxS/M16 peptidase-like"/>
    <property type="match status" value="2"/>
</dbReference>
<dbReference type="Pfam" id="PF00675">
    <property type="entry name" value="Peptidase_M16"/>
    <property type="match status" value="1"/>
</dbReference>
<dbReference type="InterPro" id="IPR007863">
    <property type="entry name" value="Peptidase_M16_C"/>
</dbReference>
<evidence type="ECO:0000256" key="3">
    <source>
        <dbReference type="ARBA" id="ARBA00023128"/>
    </source>
</evidence>
<dbReference type="InterPro" id="IPR011765">
    <property type="entry name" value="Pept_M16_N"/>
</dbReference>
<evidence type="ECO:0000259" key="5">
    <source>
        <dbReference type="Pfam" id="PF05193"/>
    </source>
</evidence>
<dbReference type="AlphaFoldDB" id="A0A9N9MG52"/>
<dbReference type="SUPFAM" id="SSF63411">
    <property type="entry name" value="LuxS/MPP-like metallohydrolase"/>
    <property type="match status" value="2"/>
</dbReference>
<dbReference type="FunFam" id="3.30.830.10:FF:000039">
    <property type="entry name" value="Ubiquinol-cytochrome c reductase core subunit 2"/>
    <property type="match status" value="1"/>
</dbReference>
<keyword evidence="7" id="KW-1185">Reference proteome</keyword>
<evidence type="ECO:0000259" key="4">
    <source>
        <dbReference type="Pfam" id="PF00675"/>
    </source>
</evidence>
<dbReference type="GO" id="GO:0016020">
    <property type="term" value="C:membrane"/>
    <property type="evidence" value="ECO:0007669"/>
    <property type="project" value="UniProtKB-ARBA"/>
</dbReference>
<feature type="domain" description="Peptidase M16 C-terminal" evidence="5">
    <location>
        <begin position="192"/>
        <end position="365"/>
    </location>
</feature>
<keyword evidence="2" id="KW-0809">Transit peptide</keyword>
<organism evidence="6 7">
    <name type="scientific">Ceutorhynchus assimilis</name>
    <name type="common">cabbage seed weevil</name>
    <dbReference type="NCBI Taxonomy" id="467358"/>
    <lineage>
        <taxon>Eukaryota</taxon>
        <taxon>Metazoa</taxon>
        <taxon>Ecdysozoa</taxon>
        <taxon>Arthropoda</taxon>
        <taxon>Hexapoda</taxon>
        <taxon>Insecta</taxon>
        <taxon>Pterygota</taxon>
        <taxon>Neoptera</taxon>
        <taxon>Endopterygota</taxon>
        <taxon>Coleoptera</taxon>
        <taxon>Polyphaga</taxon>
        <taxon>Cucujiformia</taxon>
        <taxon>Curculionidae</taxon>
        <taxon>Ceutorhynchinae</taxon>
        <taxon>Ceutorhynchus</taxon>
    </lineage>
</organism>
<evidence type="ECO:0000256" key="1">
    <source>
        <dbReference type="ARBA" id="ARBA00004173"/>
    </source>
</evidence>
<dbReference type="EMBL" id="OU892286">
    <property type="protein sequence ID" value="CAG9761659.1"/>
    <property type="molecule type" value="Genomic_DNA"/>
</dbReference>
<proteinExistence type="predicted"/>